<protein>
    <recommendedName>
        <fullName evidence="6">NAD kinase</fullName>
        <ecNumber evidence="6">2.7.1.23</ecNumber>
    </recommendedName>
    <alternativeName>
        <fullName evidence="6">ATP-dependent NAD kinase</fullName>
    </alternativeName>
</protein>
<dbReference type="GO" id="GO:0019674">
    <property type="term" value="P:NAD+ metabolic process"/>
    <property type="evidence" value="ECO:0007669"/>
    <property type="project" value="InterPro"/>
</dbReference>
<dbReference type="Pfam" id="PF01513">
    <property type="entry name" value="NAD_kinase"/>
    <property type="match status" value="1"/>
</dbReference>
<dbReference type="InterPro" id="IPR002504">
    <property type="entry name" value="NADK"/>
</dbReference>
<comment type="function">
    <text evidence="6">Involved in the regulation of the intracellular balance of NAD and NADP, and is a key enzyme in the biosynthesis of NADP. Catalyzes specifically the phosphorylation on 2'-hydroxyl of the adenosine moiety of NAD to yield NADP.</text>
</comment>
<evidence type="ECO:0000313" key="8">
    <source>
        <dbReference type="Proteomes" id="UP000005104"/>
    </source>
</evidence>
<dbReference type="InterPro" id="IPR017437">
    <property type="entry name" value="ATP-NAD_kinase_PpnK-typ_C"/>
</dbReference>
<dbReference type="eggNOG" id="COG0061">
    <property type="taxonomic scope" value="Bacteria"/>
</dbReference>
<comment type="caution">
    <text evidence="6">Lacks conserved residue(s) required for the propagation of feature annotation.</text>
</comment>
<dbReference type="GO" id="GO:0006741">
    <property type="term" value="P:NADP+ biosynthetic process"/>
    <property type="evidence" value="ECO:0007669"/>
    <property type="project" value="UniProtKB-UniRule"/>
</dbReference>
<proteinExistence type="inferred from homology"/>
<dbReference type="OrthoDB" id="9774737at2"/>
<feature type="binding site" evidence="6">
    <location>
        <begin position="55"/>
        <end position="56"/>
    </location>
    <ligand>
        <name>NAD(+)</name>
        <dbReference type="ChEBI" id="CHEBI:57540"/>
    </ligand>
</feature>
<dbReference type="EMBL" id="CM001441">
    <property type="protein sequence ID" value="EHQ88115.1"/>
    <property type="molecule type" value="Genomic_DNA"/>
</dbReference>
<dbReference type="InterPro" id="IPR016064">
    <property type="entry name" value="NAD/diacylglycerol_kinase_sf"/>
</dbReference>
<dbReference type="SUPFAM" id="SSF111331">
    <property type="entry name" value="NAD kinase/diacylglycerol kinase-like"/>
    <property type="match status" value="1"/>
</dbReference>
<dbReference type="HOGENOM" id="CLU_008831_0_0_9"/>
<dbReference type="Proteomes" id="UP000005104">
    <property type="component" value="Chromosome"/>
</dbReference>
<dbReference type="AlphaFoldDB" id="H5XSL5"/>
<keyword evidence="4 6" id="KW-0520">NAD</keyword>
<dbReference type="InterPro" id="IPR017438">
    <property type="entry name" value="ATP-NAD_kinase_N"/>
</dbReference>
<dbReference type="Pfam" id="PF20143">
    <property type="entry name" value="NAD_kinase_C"/>
    <property type="match status" value="1"/>
</dbReference>
<evidence type="ECO:0000256" key="3">
    <source>
        <dbReference type="ARBA" id="ARBA00022857"/>
    </source>
</evidence>
<evidence type="ECO:0000256" key="6">
    <source>
        <dbReference type="HAMAP-Rule" id="MF_00361"/>
    </source>
</evidence>
<dbReference type="PANTHER" id="PTHR20275:SF0">
    <property type="entry name" value="NAD KINASE"/>
    <property type="match status" value="1"/>
</dbReference>
<keyword evidence="1 6" id="KW-0808">Transferase</keyword>
<evidence type="ECO:0000256" key="5">
    <source>
        <dbReference type="ARBA" id="ARBA00047925"/>
    </source>
</evidence>
<comment type="catalytic activity">
    <reaction evidence="5 6">
        <text>NAD(+) + ATP = ADP + NADP(+) + H(+)</text>
        <dbReference type="Rhea" id="RHEA:18629"/>
        <dbReference type="ChEBI" id="CHEBI:15378"/>
        <dbReference type="ChEBI" id="CHEBI:30616"/>
        <dbReference type="ChEBI" id="CHEBI:57540"/>
        <dbReference type="ChEBI" id="CHEBI:58349"/>
        <dbReference type="ChEBI" id="CHEBI:456216"/>
        <dbReference type="EC" id="2.7.1.23"/>
    </reaction>
</comment>
<keyword evidence="6" id="KW-0547">Nucleotide-binding</keyword>
<gene>
    <name evidence="6" type="primary">nadK</name>
    <name evidence="7" type="ORF">DesyoDRAFT_0943</name>
</gene>
<dbReference type="STRING" id="768710.DesyoDRAFT_0943"/>
<keyword evidence="3 6" id="KW-0521">NADP</keyword>
<keyword evidence="6" id="KW-0963">Cytoplasm</keyword>
<dbReference type="GO" id="GO:0005524">
    <property type="term" value="F:ATP binding"/>
    <property type="evidence" value="ECO:0007669"/>
    <property type="project" value="UniProtKB-KW"/>
</dbReference>
<dbReference type="RefSeq" id="WP_007780053.1">
    <property type="nucleotide sequence ID" value="NZ_CM001441.1"/>
</dbReference>
<accession>H5XSL5</accession>
<feature type="binding site" evidence="6">
    <location>
        <position position="158"/>
    </location>
    <ligand>
        <name>NAD(+)</name>
        <dbReference type="ChEBI" id="CHEBI:57540"/>
    </ligand>
</feature>
<dbReference type="PANTHER" id="PTHR20275">
    <property type="entry name" value="NAD KINASE"/>
    <property type="match status" value="1"/>
</dbReference>
<dbReference type="GO" id="GO:0046872">
    <property type="term" value="F:metal ion binding"/>
    <property type="evidence" value="ECO:0007669"/>
    <property type="project" value="UniProtKB-UniRule"/>
</dbReference>
<dbReference type="Gene3D" id="3.40.50.10330">
    <property type="entry name" value="Probable inorganic polyphosphate/atp-NAD kinase, domain 1"/>
    <property type="match status" value="1"/>
</dbReference>
<evidence type="ECO:0000256" key="1">
    <source>
        <dbReference type="ARBA" id="ARBA00022679"/>
    </source>
</evidence>
<feature type="binding site" evidence="6">
    <location>
        <position position="193"/>
    </location>
    <ligand>
        <name>NAD(+)</name>
        <dbReference type="ChEBI" id="CHEBI:57540"/>
    </ligand>
</feature>
<dbReference type="GO" id="GO:0003951">
    <property type="term" value="F:NAD+ kinase activity"/>
    <property type="evidence" value="ECO:0007669"/>
    <property type="project" value="UniProtKB-UniRule"/>
</dbReference>
<dbReference type="GO" id="GO:0005737">
    <property type="term" value="C:cytoplasm"/>
    <property type="evidence" value="ECO:0007669"/>
    <property type="project" value="UniProtKB-SubCell"/>
</dbReference>
<organism evidence="7 8">
    <name type="scientific">Desulfosporosinus youngiae DSM 17734</name>
    <dbReference type="NCBI Taxonomy" id="768710"/>
    <lineage>
        <taxon>Bacteria</taxon>
        <taxon>Bacillati</taxon>
        <taxon>Bacillota</taxon>
        <taxon>Clostridia</taxon>
        <taxon>Eubacteriales</taxon>
        <taxon>Desulfitobacteriaceae</taxon>
        <taxon>Desulfosporosinus</taxon>
    </lineage>
</organism>
<dbReference type="EC" id="2.7.1.23" evidence="6"/>
<name>H5XSL5_9FIRM</name>
<keyword evidence="8" id="KW-1185">Reference proteome</keyword>
<reference evidence="7 8" key="1">
    <citation type="submission" date="2011-11" db="EMBL/GenBank/DDBJ databases">
        <title>The Noncontiguous Finished genome of Desulfosporosinus youngiae DSM 17734.</title>
        <authorList>
            <consortium name="US DOE Joint Genome Institute (JGI-PGF)"/>
            <person name="Lucas S."/>
            <person name="Han J."/>
            <person name="Lapidus A."/>
            <person name="Cheng J.-F."/>
            <person name="Goodwin L."/>
            <person name="Pitluck S."/>
            <person name="Peters L."/>
            <person name="Ovchinnikova G."/>
            <person name="Lu M."/>
            <person name="Land M.L."/>
            <person name="Hauser L."/>
            <person name="Pester M."/>
            <person name="Spring S."/>
            <person name="Ollivier B."/>
            <person name="Rattei T."/>
            <person name="Klenk H.-P."/>
            <person name="Wagner M."/>
            <person name="Loy A."/>
            <person name="Woyke T.J."/>
        </authorList>
    </citation>
    <scope>NUCLEOTIDE SEQUENCE [LARGE SCALE GENOMIC DNA]</scope>
    <source>
        <strain evidence="7 8">DSM 17734</strain>
    </source>
</reference>
<comment type="cofactor">
    <cofactor evidence="6">
        <name>a divalent metal cation</name>
        <dbReference type="ChEBI" id="CHEBI:60240"/>
    </cofactor>
</comment>
<feature type="binding site" evidence="6">
    <location>
        <begin position="169"/>
        <end position="174"/>
    </location>
    <ligand>
        <name>NAD(+)</name>
        <dbReference type="ChEBI" id="CHEBI:57540"/>
    </ligand>
</feature>
<keyword evidence="6" id="KW-0067">ATP-binding</keyword>
<evidence type="ECO:0000313" key="7">
    <source>
        <dbReference type="EMBL" id="EHQ88115.1"/>
    </source>
</evidence>
<feature type="binding site" evidence="6">
    <location>
        <begin position="128"/>
        <end position="129"/>
    </location>
    <ligand>
        <name>NAD(+)</name>
        <dbReference type="ChEBI" id="CHEBI:57540"/>
    </ligand>
</feature>
<dbReference type="HAMAP" id="MF_00361">
    <property type="entry name" value="NAD_kinase"/>
    <property type="match status" value="1"/>
</dbReference>
<comment type="similarity">
    <text evidence="6">Belongs to the NAD kinase family.</text>
</comment>
<sequence>MEKIVGLWRNMSKPEAIALALQIEDWFQARGWVVLTEWEDITRRKAQFLISLGGDGTLLQAAREASTYKIPVLGVNFGRLGFLCEIEREEVFSALEQILREDFEIQERLMLNAVINQDGQETSQLVLNDVVFSREGRDGIITLQANLSGEPTVSYPADGLIVSTPTGSTAYSLSAGGPIISPNVQAILLTPLAAHSLSARPMLVSDEEEIEILIANGEKCMVTFDGRHSIVLYSGQSVIIKTAPISALLIRLGARSFPQVVREKLRDRWHE</sequence>
<evidence type="ECO:0000256" key="2">
    <source>
        <dbReference type="ARBA" id="ARBA00022777"/>
    </source>
</evidence>
<evidence type="ECO:0000256" key="4">
    <source>
        <dbReference type="ARBA" id="ARBA00023027"/>
    </source>
</evidence>
<dbReference type="GO" id="GO:0051287">
    <property type="term" value="F:NAD binding"/>
    <property type="evidence" value="ECO:0007669"/>
    <property type="project" value="UniProtKB-ARBA"/>
</dbReference>
<keyword evidence="2 6" id="KW-0418">Kinase</keyword>
<feature type="active site" description="Proton acceptor" evidence="6">
    <location>
        <position position="55"/>
    </location>
</feature>
<comment type="subcellular location">
    <subcellularLocation>
        <location evidence="6">Cytoplasm</location>
    </subcellularLocation>
</comment>
<dbReference type="Gene3D" id="2.60.200.30">
    <property type="entry name" value="Probable inorganic polyphosphate/atp-NAD kinase, domain 2"/>
    <property type="match status" value="1"/>
</dbReference>